<feature type="region of interest" description="Disordered" evidence="1">
    <location>
        <begin position="57"/>
        <end position="82"/>
    </location>
</feature>
<proteinExistence type="predicted"/>
<feature type="region of interest" description="Disordered" evidence="1">
    <location>
        <begin position="1"/>
        <end position="44"/>
    </location>
</feature>
<feature type="transmembrane region" description="Helical" evidence="2">
    <location>
        <begin position="140"/>
        <end position="158"/>
    </location>
</feature>
<feature type="compositionally biased region" description="Basic and acidic residues" evidence="1">
    <location>
        <begin position="14"/>
        <end position="23"/>
    </location>
</feature>
<keyword evidence="2" id="KW-0812">Transmembrane</keyword>
<feature type="compositionally biased region" description="Low complexity" evidence="1">
    <location>
        <begin position="1"/>
        <end position="12"/>
    </location>
</feature>
<feature type="compositionally biased region" description="Polar residues" evidence="1">
    <location>
        <begin position="29"/>
        <end position="38"/>
    </location>
</feature>
<dbReference type="EMBL" id="KZ293661">
    <property type="protein sequence ID" value="PBK91354.1"/>
    <property type="molecule type" value="Genomic_DNA"/>
</dbReference>
<evidence type="ECO:0000313" key="3">
    <source>
        <dbReference type="EMBL" id="PBK91354.1"/>
    </source>
</evidence>
<reference evidence="4" key="1">
    <citation type="journal article" date="2017" name="Nat. Ecol. Evol.">
        <title>Genome expansion and lineage-specific genetic innovations in the forest pathogenic fungi Armillaria.</title>
        <authorList>
            <person name="Sipos G."/>
            <person name="Prasanna A.N."/>
            <person name="Walter M.C."/>
            <person name="O'Connor E."/>
            <person name="Balint B."/>
            <person name="Krizsan K."/>
            <person name="Kiss B."/>
            <person name="Hess J."/>
            <person name="Varga T."/>
            <person name="Slot J."/>
            <person name="Riley R."/>
            <person name="Boka B."/>
            <person name="Rigling D."/>
            <person name="Barry K."/>
            <person name="Lee J."/>
            <person name="Mihaltcheva S."/>
            <person name="LaButti K."/>
            <person name="Lipzen A."/>
            <person name="Waldron R."/>
            <person name="Moloney N.M."/>
            <person name="Sperisen C."/>
            <person name="Kredics L."/>
            <person name="Vagvoelgyi C."/>
            <person name="Patrignani A."/>
            <person name="Fitzpatrick D."/>
            <person name="Nagy I."/>
            <person name="Doyle S."/>
            <person name="Anderson J.B."/>
            <person name="Grigoriev I.V."/>
            <person name="Gueldener U."/>
            <person name="Muensterkoetter M."/>
            <person name="Nagy L.G."/>
        </authorList>
    </citation>
    <scope>NUCLEOTIDE SEQUENCE [LARGE SCALE GENOMIC DNA]</scope>
    <source>
        <strain evidence="4">Ar21-2</strain>
    </source>
</reference>
<evidence type="ECO:0000256" key="2">
    <source>
        <dbReference type="SAM" id="Phobius"/>
    </source>
</evidence>
<sequence>MSSNNSSYASAAKRAVDDNHPDPFPDTGLLNTTPSSANPVVDDTAKVNLVPSDFKSNPITATSANARPPDSDLSSNKKRSNRHLREVKQEGYYLWDVAKDYLLRPGVAGGIIGIVNVGILAGAARSFYTQPHLRRDTKAISAAVAASIALLSVEGFAVEKYSKAPKGQEEARRAKEEGSLIYRHLREQILRPGVLGGLLGIVNAGILSTVGYFSYINWDKPTWDRRVVSAVSVGILALWSGEGLVNLLLVLKNYIDFHLPSASWQKASDLRNINESK</sequence>
<keyword evidence="4" id="KW-1185">Reference proteome</keyword>
<dbReference type="AlphaFoldDB" id="A0A2H3DC27"/>
<keyword evidence="2" id="KW-1133">Transmembrane helix</keyword>
<feature type="transmembrane region" description="Helical" evidence="2">
    <location>
        <begin position="227"/>
        <end position="251"/>
    </location>
</feature>
<name>A0A2H3DC27_ARMGA</name>
<organism evidence="3 4">
    <name type="scientific">Armillaria gallica</name>
    <name type="common">Bulbous honey fungus</name>
    <name type="synonym">Armillaria bulbosa</name>
    <dbReference type="NCBI Taxonomy" id="47427"/>
    <lineage>
        <taxon>Eukaryota</taxon>
        <taxon>Fungi</taxon>
        <taxon>Dikarya</taxon>
        <taxon>Basidiomycota</taxon>
        <taxon>Agaricomycotina</taxon>
        <taxon>Agaricomycetes</taxon>
        <taxon>Agaricomycetidae</taxon>
        <taxon>Agaricales</taxon>
        <taxon>Marasmiineae</taxon>
        <taxon>Physalacriaceae</taxon>
        <taxon>Armillaria</taxon>
    </lineage>
</organism>
<dbReference type="OMA" id="WDNRIIG"/>
<evidence type="ECO:0000313" key="4">
    <source>
        <dbReference type="Proteomes" id="UP000217790"/>
    </source>
</evidence>
<dbReference type="Proteomes" id="UP000217790">
    <property type="component" value="Unassembled WGS sequence"/>
</dbReference>
<gene>
    <name evidence="3" type="ORF">ARMGADRAFT_1105746</name>
</gene>
<evidence type="ECO:0000256" key="1">
    <source>
        <dbReference type="SAM" id="MobiDB-lite"/>
    </source>
</evidence>
<dbReference type="STRING" id="47427.A0A2H3DC27"/>
<dbReference type="InParanoid" id="A0A2H3DC27"/>
<protein>
    <submittedName>
        <fullName evidence="3">Uncharacterized protein</fullName>
    </submittedName>
</protein>
<accession>A0A2H3DC27</accession>
<keyword evidence="2" id="KW-0472">Membrane</keyword>
<dbReference type="OrthoDB" id="2553651at2759"/>
<feature type="transmembrane region" description="Helical" evidence="2">
    <location>
        <begin position="193"/>
        <end position="215"/>
    </location>
</feature>
<feature type="transmembrane region" description="Helical" evidence="2">
    <location>
        <begin position="107"/>
        <end position="128"/>
    </location>
</feature>